<evidence type="ECO:0000256" key="1">
    <source>
        <dbReference type="SAM" id="SignalP"/>
    </source>
</evidence>
<protein>
    <submittedName>
        <fullName evidence="2">Uncharacterized protein</fullName>
    </submittedName>
</protein>
<sequence>MTTNRILLFTFLVLLSIVFSISANRSREQVIEDNREINRQRKIAISKYYAGDNVDESRDYVLKCFRLYEHKYLYDTKNFETEQSLCFSNGRLWQYRYEMTGQLTRGYKEALLIYHNNNQTIVDIVICSLDFKRCPEELRQLAITF</sequence>
<proteinExistence type="predicted"/>
<feature type="chain" id="PRO_5044800164" evidence="1">
    <location>
        <begin position="24"/>
        <end position="145"/>
    </location>
</feature>
<keyword evidence="3" id="KW-1185">Reference proteome</keyword>
<feature type="signal peptide" evidence="1">
    <location>
        <begin position="1"/>
        <end position="23"/>
    </location>
</feature>
<evidence type="ECO:0000313" key="3">
    <source>
        <dbReference type="Proteomes" id="UP001632038"/>
    </source>
</evidence>
<reference evidence="3" key="1">
    <citation type="journal article" date="2024" name="IScience">
        <title>Strigolactones Initiate the Formation of Haustorium-like Structures in Castilleja.</title>
        <authorList>
            <person name="Buerger M."/>
            <person name="Peterson D."/>
            <person name="Chory J."/>
        </authorList>
    </citation>
    <scope>NUCLEOTIDE SEQUENCE [LARGE SCALE GENOMIC DNA]</scope>
</reference>
<gene>
    <name evidence="2" type="ORF">CASFOL_041082</name>
</gene>
<evidence type="ECO:0000313" key="2">
    <source>
        <dbReference type="EMBL" id="KAL3615421.1"/>
    </source>
</evidence>
<dbReference type="EMBL" id="JAVIJP010000100">
    <property type="protein sequence ID" value="KAL3615421.1"/>
    <property type="molecule type" value="Genomic_DNA"/>
</dbReference>
<organism evidence="2 3">
    <name type="scientific">Castilleja foliolosa</name>
    <dbReference type="NCBI Taxonomy" id="1961234"/>
    <lineage>
        <taxon>Eukaryota</taxon>
        <taxon>Viridiplantae</taxon>
        <taxon>Streptophyta</taxon>
        <taxon>Embryophyta</taxon>
        <taxon>Tracheophyta</taxon>
        <taxon>Spermatophyta</taxon>
        <taxon>Magnoliopsida</taxon>
        <taxon>eudicotyledons</taxon>
        <taxon>Gunneridae</taxon>
        <taxon>Pentapetalae</taxon>
        <taxon>asterids</taxon>
        <taxon>lamiids</taxon>
        <taxon>Lamiales</taxon>
        <taxon>Orobanchaceae</taxon>
        <taxon>Pedicularideae</taxon>
        <taxon>Castillejinae</taxon>
        <taxon>Castilleja</taxon>
    </lineage>
</organism>
<name>A0ABD3BEE7_9LAMI</name>
<keyword evidence="1" id="KW-0732">Signal</keyword>
<dbReference type="Proteomes" id="UP001632038">
    <property type="component" value="Unassembled WGS sequence"/>
</dbReference>
<accession>A0ABD3BEE7</accession>
<comment type="caution">
    <text evidence="2">The sequence shown here is derived from an EMBL/GenBank/DDBJ whole genome shotgun (WGS) entry which is preliminary data.</text>
</comment>
<dbReference type="AlphaFoldDB" id="A0ABD3BEE7"/>